<dbReference type="EMBL" id="LAHD01000036">
    <property type="protein sequence ID" value="PHK03595.1"/>
    <property type="molecule type" value="Genomic_DNA"/>
</dbReference>
<dbReference type="InterPro" id="IPR024402">
    <property type="entry name" value="DUF2726"/>
</dbReference>
<sequence>MDLNDLPISNSDKKSKERVEIDFLVFYKQKCMILEVDGEHHQQASQRTRDYRRDRVLLRDGIQTVRFNASECYNHPLEVVTEFLNLF</sequence>
<gene>
    <name evidence="2" type="ORF">VF08_14645</name>
</gene>
<name>A0A9Q5ZCA4_NOSLI</name>
<evidence type="ECO:0000313" key="2">
    <source>
        <dbReference type="EMBL" id="PHK03595.1"/>
    </source>
</evidence>
<reference evidence="2 3" key="1">
    <citation type="submission" date="2015-02" db="EMBL/GenBank/DDBJ databases">
        <title>Nostoc linckia genome annotation.</title>
        <authorList>
            <person name="Zhou Z."/>
        </authorList>
    </citation>
    <scope>NUCLEOTIDE SEQUENCE [LARGE SCALE GENOMIC DNA]</scope>
    <source>
        <strain evidence="3">z8</strain>
    </source>
</reference>
<evidence type="ECO:0000313" key="3">
    <source>
        <dbReference type="Proteomes" id="UP000222310"/>
    </source>
</evidence>
<feature type="domain" description="DUF2726" evidence="1">
    <location>
        <begin position="19"/>
        <end position="74"/>
    </location>
</feature>
<dbReference type="Proteomes" id="UP000222310">
    <property type="component" value="Unassembled WGS sequence"/>
</dbReference>
<protein>
    <recommendedName>
        <fullName evidence="1">DUF2726 domain-containing protein</fullName>
    </recommendedName>
</protein>
<proteinExistence type="predicted"/>
<dbReference type="Pfam" id="PF10881">
    <property type="entry name" value="DUF2726"/>
    <property type="match status" value="1"/>
</dbReference>
<dbReference type="AlphaFoldDB" id="A0A9Q5ZCA4"/>
<dbReference type="Gene3D" id="3.40.960.10">
    <property type="entry name" value="VSR Endonuclease"/>
    <property type="match status" value="1"/>
</dbReference>
<accession>A0A9Q5ZCA4</accession>
<evidence type="ECO:0000259" key="1">
    <source>
        <dbReference type="Pfam" id="PF10881"/>
    </source>
</evidence>
<comment type="caution">
    <text evidence="2">The sequence shown here is derived from an EMBL/GenBank/DDBJ whole genome shotgun (WGS) entry which is preliminary data.</text>
</comment>
<organism evidence="2 3">
    <name type="scientific">Nostoc linckia z8</name>
    <dbReference type="NCBI Taxonomy" id="1628746"/>
    <lineage>
        <taxon>Bacteria</taxon>
        <taxon>Bacillati</taxon>
        <taxon>Cyanobacteriota</taxon>
        <taxon>Cyanophyceae</taxon>
        <taxon>Nostocales</taxon>
        <taxon>Nostocaceae</taxon>
        <taxon>Nostoc</taxon>
    </lineage>
</organism>